<name>A0AA38XLY2_9EURO</name>
<dbReference type="AlphaFoldDB" id="A0AA38XLY2"/>
<feature type="region of interest" description="Disordered" evidence="1">
    <location>
        <begin position="1"/>
        <end position="24"/>
    </location>
</feature>
<dbReference type="InterPro" id="IPR010730">
    <property type="entry name" value="HET"/>
</dbReference>
<reference evidence="3" key="1">
    <citation type="submission" date="2022-10" db="EMBL/GenBank/DDBJ databases">
        <title>Culturing micro-colonial fungi from biological soil crusts in the Mojave desert and describing Neophaeococcomyces mojavensis, and introducing the new genera and species Taxawa tesnikishii.</title>
        <authorList>
            <person name="Kurbessoian T."/>
            <person name="Stajich J.E."/>
        </authorList>
    </citation>
    <scope>NUCLEOTIDE SEQUENCE</scope>
    <source>
        <strain evidence="3">TK_41</strain>
    </source>
</reference>
<dbReference type="Proteomes" id="UP001172673">
    <property type="component" value="Unassembled WGS sequence"/>
</dbReference>
<dbReference type="PANTHER" id="PTHR24148:SF64">
    <property type="entry name" value="HETEROKARYON INCOMPATIBILITY DOMAIN-CONTAINING PROTEIN"/>
    <property type="match status" value="1"/>
</dbReference>
<proteinExistence type="predicted"/>
<feature type="domain" description="Heterokaryon incompatibility" evidence="2">
    <location>
        <begin position="61"/>
        <end position="233"/>
    </location>
</feature>
<evidence type="ECO:0000313" key="4">
    <source>
        <dbReference type="Proteomes" id="UP001172673"/>
    </source>
</evidence>
<evidence type="ECO:0000256" key="1">
    <source>
        <dbReference type="SAM" id="MobiDB-lite"/>
    </source>
</evidence>
<gene>
    <name evidence="3" type="ORF">H2200_001996</name>
</gene>
<accession>A0AA38XLY2</accession>
<dbReference type="PANTHER" id="PTHR24148">
    <property type="entry name" value="ANKYRIN REPEAT DOMAIN-CONTAINING PROTEIN 39 HOMOLOG-RELATED"/>
    <property type="match status" value="1"/>
</dbReference>
<dbReference type="InterPro" id="IPR052895">
    <property type="entry name" value="HetReg/Transcr_Mod"/>
</dbReference>
<evidence type="ECO:0000313" key="3">
    <source>
        <dbReference type="EMBL" id="KAJ9615919.1"/>
    </source>
</evidence>
<comment type="caution">
    <text evidence="3">The sequence shown here is derived from an EMBL/GenBank/DDBJ whole genome shotgun (WGS) entry which is preliminary data.</text>
</comment>
<keyword evidence="4" id="KW-1185">Reference proteome</keyword>
<feature type="compositionally biased region" description="Pro residues" evidence="1">
    <location>
        <begin position="1"/>
        <end position="14"/>
    </location>
</feature>
<protein>
    <recommendedName>
        <fullName evidence="2">Heterokaryon incompatibility domain-containing protein</fullName>
    </recommendedName>
</protein>
<sequence>MSGIPPPPPAPPNPWAGRTRPQNQTALSSAVWPHRLLFVPTLTSYARVDSDTYNGVKAPHYNVLSYTWGNFLDPKAPALPIQGVDWPIPRIQDRHFTAKSFQTAINLAATGVRHHCQWLWVDIACIPQKHENETRAAKETRDEEIGRQVEILRRAKEAFAWLSHLKSSELCPYGYPTTIDDFLDAASKGVVVRTPEAAAEYLEACDKVSTQMQAWMSKALLHPFFKSLWTLQEVVLRRDAWILFDDGLLQLYAKATPEQNAWEFIAVKSGIFALRSILSGRIPRYLTNAQDLLEGSAPDDRGAMRADAICNRLQKLLQTYLDRGLDALKIAVPHSAYSAAQYRNSTKLTDRIYGIVQTYGITCTPNPVGDDDLAKLQALEDEFGTKLVAKSGLLSQVFIHSSAETPRRSWLITQKCTVDDFWESFSPTENLVHELCSLKVLEDTKNMAFRGQAWYLDSFIGSRDEHLFRNWAGSPEQYLGLMLDYHVSRQVLGEVVAYFPSRDAMANAASRLQEFYSTPALVALLGSGSAYDLPVVRDNRHGFASVFIVGLRYTTPRTRPRITNFRKAMTCIV</sequence>
<organism evidence="3 4">
    <name type="scientific">Cladophialophora chaetospira</name>
    <dbReference type="NCBI Taxonomy" id="386627"/>
    <lineage>
        <taxon>Eukaryota</taxon>
        <taxon>Fungi</taxon>
        <taxon>Dikarya</taxon>
        <taxon>Ascomycota</taxon>
        <taxon>Pezizomycotina</taxon>
        <taxon>Eurotiomycetes</taxon>
        <taxon>Chaetothyriomycetidae</taxon>
        <taxon>Chaetothyriales</taxon>
        <taxon>Herpotrichiellaceae</taxon>
        <taxon>Cladophialophora</taxon>
    </lineage>
</organism>
<evidence type="ECO:0000259" key="2">
    <source>
        <dbReference type="Pfam" id="PF06985"/>
    </source>
</evidence>
<dbReference type="EMBL" id="JAPDRK010000002">
    <property type="protein sequence ID" value="KAJ9615919.1"/>
    <property type="molecule type" value="Genomic_DNA"/>
</dbReference>
<dbReference type="Pfam" id="PF06985">
    <property type="entry name" value="HET"/>
    <property type="match status" value="1"/>
</dbReference>